<dbReference type="Pfam" id="PF13274">
    <property type="entry name" value="SocA_Panacea"/>
    <property type="match status" value="1"/>
</dbReference>
<dbReference type="InterPro" id="IPR025272">
    <property type="entry name" value="SocA_Panacea"/>
</dbReference>
<accession>A0A1U9JVQ4</accession>
<reference evidence="2 3" key="1">
    <citation type="journal article" date="2010" name="Science">
        <title>Genomic comparison of the ants Camponotus floridanus and Harpegnathos saltator.</title>
        <authorList>
            <person name="Bonasio R."/>
            <person name="Zhang G."/>
            <person name="Ye C."/>
            <person name="Mutti N.S."/>
            <person name="Fang X."/>
            <person name="Qin N."/>
            <person name="Donahue G."/>
            <person name="Yang P."/>
            <person name="Li Q."/>
            <person name="Li C."/>
            <person name="Zhang P."/>
            <person name="Huang Z."/>
            <person name="Berger S.L."/>
            <person name="Reinberg D."/>
            <person name="Wang J."/>
            <person name="Liebig J."/>
        </authorList>
    </citation>
    <scope>NUCLEOTIDE SEQUENCE [LARGE SCALE GENOMIC DNA]</scope>
    <source>
        <strain evidence="2 3">Hsal</strain>
    </source>
</reference>
<keyword evidence="3" id="KW-1185">Reference proteome</keyword>
<dbReference type="Proteomes" id="UP000188912">
    <property type="component" value="Chromosome"/>
</dbReference>
<protein>
    <submittedName>
        <fullName evidence="2">Phage-associated protein</fullName>
    </submittedName>
</protein>
<name>A0A1U9JVQ4_9HYPH</name>
<gene>
    <name evidence="2" type="primary">gepA</name>
    <name evidence="2" type="ORF">BHV28_12450</name>
</gene>
<evidence type="ECO:0000313" key="2">
    <source>
        <dbReference type="EMBL" id="AQS41930.1"/>
    </source>
</evidence>
<feature type="domain" description="Antitoxin SocA-like Panacea" evidence="1">
    <location>
        <begin position="32"/>
        <end position="134"/>
    </location>
</feature>
<evidence type="ECO:0000259" key="1">
    <source>
        <dbReference type="Pfam" id="PF13274"/>
    </source>
</evidence>
<dbReference type="AlphaFoldDB" id="A0A1U9JVQ4"/>
<dbReference type="EMBL" id="CP017315">
    <property type="protein sequence ID" value="AQS41930.1"/>
    <property type="molecule type" value="Genomic_DNA"/>
</dbReference>
<dbReference type="KEGG" id="thd:BHV28_12450"/>
<dbReference type="STRING" id="1902579.BHV28_12450"/>
<sequence length="168" mass="18894">MNERTQDARAIANYILGIAPEYEIKNLTLMQLLKLVFLSHGWSFAFGDVPLVAQAPQAWQYGPVYPQVYKALSKYGGTPISGNERIIDSTTGFPFLPVDLTDKQKSVINAVMLSYGKMHAFELSNITHMEDSPWDKTIKELGIYKDISPTAMKVYYKNLAAERDIKGL</sequence>
<reference evidence="2 3" key="2">
    <citation type="journal article" date="2016" name="Sci. Rep.">
        <title>The genome of Rhizobiales bacteria in predatory ants reveals urease gene functions but no genes for nitrogen fixation.</title>
        <authorList>
            <person name="Neuvonen M.M."/>
            <person name="Tamarit D."/>
            <person name="Naslund K."/>
            <person name="Liebig J."/>
            <person name="Feldhaar H."/>
            <person name="Moran N.A."/>
            <person name="Guy L."/>
            <person name="Andersson S.G."/>
        </authorList>
    </citation>
    <scope>NUCLEOTIDE SEQUENCE [LARGE SCALE GENOMIC DNA]</scope>
    <source>
        <strain evidence="2 3">Hsal</strain>
    </source>
</reference>
<evidence type="ECO:0000313" key="3">
    <source>
        <dbReference type="Proteomes" id="UP000188912"/>
    </source>
</evidence>
<proteinExistence type="predicted"/>
<organism evidence="2 3">
    <name type="scientific">Candidatus Tokpelaia hoelldobleri</name>
    <dbReference type="NCBI Taxonomy" id="1902579"/>
    <lineage>
        <taxon>Bacteria</taxon>
        <taxon>Pseudomonadati</taxon>
        <taxon>Pseudomonadota</taxon>
        <taxon>Alphaproteobacteria</taxon>
        <taxon>Hyphomicrobiales</taxon>
        <taxon>Candidatus Tokpelaia</taxon>
    </lineage>
</organism>